<accession>A0A6A8V7Q3</accession>
<feature type="transmembrane region" description="Helical" evidence="7">
    <location>
        <begin position="282"/>
        <end position="300"/>
    </location>
</feature>
<feature type="transmembrane region" description="Helical" evidence="7">
    <location>
        <begin position="136"/>
        <end position="155"/>
    </location>
</feature>
<keyword evidence="3" id="KW-1003">Cell membrane</keyword>
<comment type="subcellular location">
    <subcellularLocation>
        <location evidence="1">Cell membrane</location>
        <topology evidence="1">Multi-pass membrane protein</topology>
    </subcellularLocation>
</comment>
<evidence type="ECO:0000313" key="10">
    <source>
        <dbReference type="Proteomes" id="UP000460220"/>
    </source>
</evidence>
<feature type="transmembrane region" description="Helical" evidence="7">
    <location>
        <begin position="51"/>
        <end position="75"/>
    </location>
</feature>
<evidence type="ECO:0000256" key="6">
    <source>
        <dbReference type="ARBA" id="ARBA00023136"/>
    </source>
</evidence>
<keyword evidence="5 7" id="KW-1133">Transmembrane helix</keyword>
<proteinExistence type="predicted"/>
<dbReference type="GO" id="GO:0015297">
    <property type="term" value="F:antiporter activity"/>
    <property type="evidence" value="ECO:0007669"/>
    <property type="project" value="InterPro"/>
</dbReference>
<feature type="transmembrane region" description="Helical" evidence="7">
    <location>
        <begin position="193"/>
        <end position="216"/>
    </location>
</feature>
<dbReference type="AlphaFoldDB" id="A0A6A8V7Q3"/>
<protein>
    <submittedName>
        <fullName evidence="9">MATE family efflux transporter</fullName>
    </submittedName>
</protein>
<dbReference type="EMBL" id="WMYY01000004">
    <property type="protein sequence ID" value="MTR66610.1"/>
    <property type="molecule type" value="Genomic_DNA"/>
</dbReference>
<dbReference type="InterPro" id="IPR052031">
    <property type="entry name" value="Membrane_Transporter-Flippase"/>
</dbReference>
<reference evidence="9 10" key="1">
    <citation type="journal article" date="2019" name="Nat. Med.">
        <title>A library of human gut bacterial isolates paired with longitudinal multiomics data enables mechanistic microbiome research.</title>
        <authorList>
            <person name="Poyet M."/>
            <person name="Groussin M."/>
            <person name="Gibbons S.M."/>
            <person name="Avila-Pacheco J."/>
            <person name="Jiang X."/>
            <person name="Kearney S.M."/>
            <person name="Perrotta A.R."/>
            <person name="Berdy B."/>
            <person name="Zhao S."/>
            <person name="Lieberman T.D."/>
            <person name="Swanson P.K."/>
            <person name="Smith M."/>
            <person name="Roesemann S."/>
            <person name="Alexander J.E."/>
            <person name="Rich S.A."/>
            <person name="Livny J."/>
            <person name="Vlamakis H."/>
            <person name="Clish C."/>
            <person name="Bullock K."/>
            <person name="Deik A."/>
            <person name="Scott J."/>
            <person name="Pierce K.A."/>
            <person name="Xavier R.J."/>
            <person name="Alm E.J."/>
        </authorList>
    </citation>
    <scope>NUCLEOTIDE SEQUENCE</scope>
    <source>
        <strain evidence="8 10">BIOML-A12</strain>
        <strain evidence="9">BIOML-A6</strain>
    </source>
</reference>
<feature type="transmembrane region" description="Helical" evidence="7">
    <location>
        <begin position="236"/>
        <end position="262"/>
    </location>
</feature>
<evidence type="ECO:0000256" key="3">
    <source>
        <dbReference type="ARBA" id="ARBA00022475"/>
    </source>
</evidence>
<comment type="caution">
    <text evidence="9">The sequence shown here is derived from an EMBL/GenBank/DDBJ whole genome shotgun (WGS) entry which is preliminary data.</text>
</comment>
<keyword evidence="4 7" id="KW-0812">Transmembrane</keyword>
<keyword evidence="6 7" id="KW-0472">Membrane</keyword>
<organism evidence="9">
    <name type="scientific">Streptococcus parasanguinis</name>
    <dbReference type="NCBI Taxonomy" id="1318"/>
    <lineage>
        <taxon>Bacteria</taxon>
        <taxon>Bacillati</taxon>
        <taxon>Bacillota</taxon>
        <taxon>Bacilli</taxon>
        <taxon>Lactobacillales</taxon>
        <taxon>Streptococcaceae</taxon>
        <taxon>Streptococcus</taxon>
    </lineage>
</organism>
<feature type="transmembrane region" description="Helical" evidence="7">
    <location>
        <begin position="12"/>
        <end position="31"/>
    </location>
</feature>
<evidence type="ECO:0000313" key="8">
    <source>
        <dbReference type="EMBL" id="MTR66610.1"/>
    </source>
</evidence>
<dbReference type="GO" id="GO:0005886">
    <property type="term" value="C:plasma membrane"/>
    <property type="evidence" value="ECO:0007669"/>
    <property type="project" value="UniProtKB-SubCell"/>
</dbReference>
<dbReference type="InterPro" id="IPR002528">
    <property type="entry name" value="MATE_fam"/>
</dbReference>
<dbReference type="EMBL" id="WMZE01000002">
    <property type="protein sequence ID" value="MTS01137.1"/>
    <property type="molecule type" value="Genomic_DNA"/>
</dbReference>
<feature type="transmembrane region" description="Helical" evidence="7">
    <location>
        <begin position="167"/>
        <end position="187"/>
    </location>
</feature>
<evidence type="ECO:0000256" key="4">
    <source>
        <dbReference type="ARBA" id="ARBA00022692"/>
    </source>
</evidence>
<gene>
    <name evidence="8" type="ORF">GMC73_04925</name>
    <name evidence="9" type="ORF">GMC90_04720</name>
</gene>
<dbReference type="CDD" id="cd13138">
    <property type="entry name" value="MATE_yoeA_like"/>
    <property type="match status" value="1"/>
</dbReference>
<evidence type="ECO:0000256" key="5">
    <source>
        <dbReference type="ARBA" id="ARBA00022989"/>
    </source>
</evidence>
<evidence type="ECO:0000256" key="2">
    <source>
        <dbReference type="ARBA" id="ARBA00022448"/>
    </source>
</evidence>
<feature type="transmembrane region" description="Helical" evidence="7">
    <location>
        <begin position="321"/>
        <end position="342"/>
    </location>
</feature>
<dbReference type="PANTHER" id="PTHR43549">
    <property type="entry name" value="MULTIDRUG RESISTANCE PROTEIN YPNP-RELATED"/>
    <property type="match status" value="1"/>
</dbReference>
<evidence type="ECO:0000256" key="7">
    <source>
        <dbReference type="SAM" id="Phobius"/>
    </source>
</evidence>
<evidence type="ECO:0000313" key="9">
    <source>
        <dbReference type="EMBL" id="MTS01137.1"/>
    </source>
</evidence>
<name>A0A6A8V7Q3_STRPA</name>
<dbReference type="PIRSF" id="PIRSF006603">
    <property type="entry name" value="DinF"/>
    <property type="match status" value="1"/>
</dbReference>
<dbReference type="Proteomes" id="UP000460220">
    <property type="component" value="Unassembled WGS sequence"/>
</dbReference>
<feature type="transmembrane region" description="Helical" evidence="7">
    <location>
        <begin position="96"/>
        <end position="116"/>
    </location>
</feature>
<dbReference type="NCBIfam" id="TIGR00797">
    <property type="entry name" value="matE"/>
    <property type="match status" value="1"/>
</dbReference>
<feature type="transmembrane region" description="Helical" evidence="7">
    <location>
        <begin position="354"/>
        <end position="378"/>
    </location>
</feature>
<keyword evidence="2" id="KW-0813">Transport</keyword>
<dbReference type="Pfam" id="PF01554">
    <property type="entry name" value="MatE"/>
    <property type="match status" value="2"/>
</dbReference>
<dbReference type="PANTHER" id="PTHR43549:SF3">
    <property type="entry name" value="MULTIDRUG RESISTANCE PROTEIN YPNP-RELATED"/>
    <property type="match status" value="1"/>
</dbReference>
<sequence>MKRIQRVDLIDGPILPALLSFAFPILLSNIFQQLYNTSDVMIVGRFLGQKSLAAVGATSAIFDLIVGFAVGVGNGMGIIIARNYGAKNEDQLRKSVAATAIIGGILSLFMIFIGAVGLYPLLQFLGTPSAIVSQSYLYIATIVNGVAVTFAYNLCAGLLRAVGDSLAALYFLIIAAILNILLDLYFITQLHLGVQSAGIATIIAQSFSALLCFFYIRKKVPFLLPSRTDFVWDQKLYQDLISQGLTMGLMSSIVSIGTVILQSAINKLGMTIISAQISARRIMSFALLPMTAISSSMTTFTSQNFGAKQFRRIQQGVKQACLLSLLWSVFVAILLFFTSPFLTSLISGSTNPNLIANASLYLQISSCFYPVLGCLLILGNSLQGIGRKLTPLISSFIELTGKILFVLLIIPHTGYIGVILCEPLIWVPMTLQLWFTYHKASHQLLASSTSTIP</sequence>
<dbReference type="RefSeq" id="WP_155126828.1">
    <property type="nucleotide sequence ID" value="NZ_WMYY01000004.1"/>
</dbReference>
<dbReference type="GO" id="GO:0042910">
    <property type="term" value="F:xenobiotic transmembrane transporter activity"/>
    <property type="evidence" value="ECO:0007669"/>
    <property type="project" value="InterPro"/>
</dbReference>
<dbReference type="InterPro" id="IPR048279">
    <property type="entry name" value="MdtK-like"/>
</dbReference>
<evidence type="ECO:0000256" key="1">
    <source>
        <dbReference type="ARBA" id="ARBA00004651"/>
    </source>
</evidence>